<evidence type="ECO:0000256" key="2">
    <source>
        <dbReference type="PIRNR" id="PIRNR006221"/>
    </source>
</evidence>
<evidence type="ECO:0000256" key="1">
    <source>
        <dbReference type="ARBA" id="ARBA00009460"/>
    </source>
</evidence>
<dbReference type="GO" id="GO:0016301">
    <property type="term" value="F:kinase activity"/>
    <property type="evidence" value="ECO:0007669"/>
    <property type="project" value="UniProtKB-KW"/>
</dbReference>
<comment type="caution">
    <text evidence="3">The sequence shown here is derived from an EMBL/GenBank/DDBJ whole genome shotgun (WGS) entry which is preliminary data.</text>
</comment>
<dbReference type="Proteomes" id="UP001168528">
    <property type="component" value="Unassembled WGS sequence"/>
</dbReference>
<dbReference type="Gene3D" id="3.30.200.20">
    <property type="entry name" value="Phosphorylase Kinase, domain 1"/>
    <property type="match status" value="1"/>
</dbReference>
<dbReference type="InterPro" id="IPR011009">
    <property type="entry name" value="Kinase-like_dom_sf"/>
</dbReference>
<organism evidence="3 4">
    <name type="scientific">Rhodocytophaga aerolata</name>
    <dbReference type="NCBI Taxonomy" id="455078"/>
    <lineage>
        <taxon>Bacteria</taxon>
        <taxon>Pseudomonadati</taxon>
        <taxon>Bacteroidota</taxon>
        <taxon>Cytophagia</taxon>
        <taxon>Cytophagales</taxon>
        <taxon>Rhodocytophagaceae</taxon>
        <taxon>Rhodocytophaga</taxon>
    </lineage>
</organism>
<dbReference type="PANTHER" id="PTHR12149">
    <property type="entry name" value="FRUCTOSAMINE 3 KINASE-RELATED PROTEIN"/>
    <property type="match status" value="1"/>
</dbReference>
<keyword evidence="2 3" id="KW-0418">Kinase</keyword>
<dbReference type="Pfam" id="PF03881">
    <property type="entry name" value="Fructosamin_kin"/>
    <property type="match status" value="1"/>
</dbReference>
<keyword evidence="4" id="KW-1185">Reference proteome</keyword>
<evidence type="ECO:0000313" key="3">
    <source>
        <dbReference type="EMBL" id="MDO1448453.1"/>
    </source>
</evidence>
<protein>
    <submittedName>
        <fullName evidence="3">Fructosamine kinase family protein</fullName>
    </submittedName>
</protein>
<reference evidence="3" key="1">
    <citation type="submission" date="2023-07" db="EMBL/GenBank/DDBJ databases">
        <title>The genome sequence of Rhodocytophaga aerolata KACC 12507.</title>
        <authorList>
            <person name="Zhang X."/>
        </authorList>
    </citation>
    <scope>NUCLEOTIDE SEQUENCE</scope>
    <source>
        <strain evidence="3">KACC 12507</strain>
    </source>
</reference>
<dbReference type="PANTHER" id="PTHR12149:SF8">
    <property type="entry name" value="PROTEIN-RIBULOSAMINE 3-KINASE"/>
    <property type="match status" value="1"/>
</dbReference>
<comment type="similarity">
    <text evidence="1 2">Belongs to the fructosamine kinase family.</text>
</comment>
<dbReference type="RefSeq" id="WP_302039257.1">
    <property type="nucleotide sequence ID" value="NZ_JAUKPO010000012.1"/>
</dbReference>
<gene>
    <name evidence="3" type="ORF">Q0590_19410</name>
</gene>
<accession>A0ABT8RB73</accession>
<dbReference type="SUPFAM" id="SSF56112">
    <property type="entry name" value="Protein kinase-like (PK-like)"/>
    <property type="match status" value="1"/>
</dbReference>
<dbReference type="InterPro" id="IPR016477">
    <property type="entry name" value="Fructo-/Ketosamine-3-kinase"/>
</dbReference>
<dbReference type="PIRSF" id="PIRSF006221">
    <property type="entry name" value="Ketosamine-3-kinase"/>
    <property type="match status" value="1"/>
</dbReference>
<sequence length="295" mass="33771">MNFNSIHNNQIQFFESILFEGLGKEIPVTSYEFLSGGNINNAVKLDTAEGYFFVKWNESDHTEAFAAEAKGLQLLRSTQEITLPHVITYGHKMQKSYIMLEYISSNRPQAGYWEHFGRALAKLHTHTHSHFGLDYNNFIGSLKQSNEWEEDGIQFFIEKRLKVQAGLALYNGEITRVLYDKFDALYEKLPNLLPAEKPALLHGDLWSGNVMIGNDGWVCLIDPAVYYGNREAELAFTKLFGGFNAAFYQAYMEAYPVEKGFEERIEIYNLYPLLVHVNLFGSGYLSGIEKVLKKF</sequence>
<name>A0ABT8RB73_9BACT</name>
<proteinExistence type="inferred from homology"/>
<keyword evidence="2" id="KW-0808">Transferase</keyword>
<dbReference type="EMBL" id="JAUKPO010000012">
    <property type="protein sequence ID" value="MDO1448453.1"/>
    <property type="molecule type" value="Genomic_DNA"/>
</dbReference>
<evidence type="ECO:0000313" key="4">
    <source>
        <dbReference type="Proteomes" id="UP001168528"/>
    </source>
</evidence>
<dbReference type="Gene3D" id="3.90.1200.10">
    <property type="match status" value="1"/>
</dbReference>